<sequence>MRLLDLQPRATPYRVLEVGTGSGGIAHFLGTHPTIRCEVTSVDVVDLRMVHDGYTWQRVEGTALPFADAAFDVVITNHVIEHVGEHADQLHHLRECRRVLAPEGRGYLAVPNRWGVVEPHFHLAFLSWLPRAWRSPYVRAMGKGEAYDCELLTLPGIEALFAEAGLQARNVGVEALRAMLAIEGTRGMLRKCVAAVPDGVWRALSPLIPTLIYRFNR</sequence>
<dbReference type="InterPro" id="IPR029063">
    <property type="entry name" value="SAM-dependent_MTases_sf"/>
</dbReference>
<dbReference type="Pfam" id="PF08241">
    <property type="entry name" value="Methyltransf_11"/>
    <property type="match status" value="1"/>
</dbReference>
<dbReference type="AlphaFoldDB" id="A0A7C9HLL1"/>
<protein>
    <submittedName>
        <fullName evidence="2">Methyltransferase domain-containing protein</fullName>
    </submittedName>
</protein>
<dbReference type="Gene3D" id="3.40.50.150">
    <property type="entry name" value="Vaccinia Virus protein VP39"/>
    <property type="match status" value="1"/>
</dbReference>
<keyword evidence="2" id="KW-0489">Methyltransferase</keyword>
<dbReference type="EMBL" id="WOXT01000001">
    <property type="protein sequence ID" value="MUV13817.1"/>
    <property type="molecule type" value="Genomic_DNA"/>
</dbReference>
<name>A0A7C9HLL1_9GAMM</name>
<reference evidence="2 3" key="1">
    <citation type="submission" date="2019-12" db="EMBL/GenBank/DDBJ databases">
        <authorList>
            <person name="Xu J."/>
        </authorList>
    </citation>
    <scope>NUCLEOTIDE SEQUENCE [LARGE SCALE GENOMIC DNA]</scope>
    <source>
        <strain evidence="2 3">HX-5-24</strain>
    </source>
</reference>
<proteinExistence type="predicted"/>
<dbReference type="CDD" id="cd02440">
    <property type="entry name" value="AdoMet_MTases"/>
    <property type="match status" value="1"/>
</dbReference>
<dbReference type="InterPro" id="IPR013216">
    <property type="entry name" value="Methyltransf_11"/>
</dbReference>
<evidence type="ECO:0000313" key="2">
    <source>
        <dbReference type="EMBL" id="MUV13817.1"/>
    </source>
</evidence>
<gene>
    <name evidence="2" type="ORF">GN331_06290</name>
</gene>
<dbReference type="GO" id="GO:0008757">
    <property type="term" value="F:S-adenosylmethionine-dependent methyltransferase activity"/>
    <property type="evidence" value="ECO:0007669"/>
    <property type="project" value="InterPro"/>
</dbReference>
<dbReference type="SUPFAM" id="SSF53335">
    <property type="entry name" value="S-adenosyl-L-methionine-dependent methyltransferases"/>
    <property type="match status" value="1"/>
</dbReference>
<accession>A0A7C9HLL1</accession>
<keyword evidence="3" id="KW-1185">Reference proteome</keyword>
<comment type="caution">
    <text evidence="2">The sequence shown here is derived from an EMBL/GenBank/DDBJ whole genome shotgun (WGS) entry which is preliminary data.</text>
</comment>
<keyword evidence="2" id="KW-0808">Transferase</keyword>
<organism evidence="2 3">
    <name type="scientific">Noviluteimonas gilva</name>
    <dbReference type="NCBI Taxonomy" id="2682097"/>
    <lineage>
        <taxon>Bacteria</taxon>
        <taxon>Pseudomonadati</taxon>
        <taxon>Pseudomonadota</taxon>
        <taxon>Gammaproteobacteria</taxon>
        <taxon>Lysobacterales</taxon>
        <taxon>Lysobacteraceae</taxon>
        <taxon>Noviluteimonas</taxon>
    </lineage>
</organism>
<evidence type="ECO:0000259" key="1">
    <source>
        <dbReference type="Pfam" id="PF08241"/>
    </source>
</evidence>
<feature type="domain" description="Methyltransferase type 11" evidence="1">
    <location>
        <begin position="16"/>
        <end position="105"/>
    </location>
</feature>
<evidence type="ECO:0000313" key="3">
    <source>
        <dbReference type="Proteomes" id="UP000479692"/>
    </source>
</evidence>
<dbReference type="Proteomes" id="UP000479692">
    <property type="component" value="Unassembled WGS sequence"/>
</dbReference>
<dbReference type="GO" id="GO:0032259">
    <property type="term" value="P:methylation"/>
    <property type="evidence" value="ECO:0007669"/>
    <property type="project" value="UniProtKB-KW"/>
</dbReference>